<protein>
    <submittedName>
        <fullName evidence="4">VWA domain-containing protein</fullName>
    </submittedName>
</protein>
<evidence type="ECO:0000259" key="3">
    <source>
        <dbReference type="PROSITE" id="PS50234"/>
    </source>
</evidence>
<comment type="caution">
    <text evidence="4">The sequence shown here is derived from an EMBL/GenBank/DDBJ whole genome shotgun (WGS) entry which is preliminary data.</text>
</comment>
<sequence length="399" mass="41519">MPRNARHLLALVIAACLSAGCSRTDTADTAASSATPDAPAAAATDDPALRSYYDGLVATHGEDIATCPQAESPDAQACADEDVAGLPAAPRRVLLMLDASGSMAGRQGGETKLVIAQDALLDFARRIEGDAQVALRVYGHRGGNREQDKPESCRATELVQPFAPRDPAAFETAVRAFQPSGFTPIAASLQAAARDFADGGANADGNVVYLVSDGIETCDGDPVAAARALQASDIGVVVNVIGFDVDAQAEQQLRSVAEAGGGEYLAAQNRADLNALLNRRLAAISARFNCRIGAASTAYNRTVGTHAERYNCLVDKASAEFNAIVSATSADYNTGRATSEQRSYANDQASAKRDGIIEPAKAERDATVSRSSNARDAGVDAAQTDREAATQDARDGDTR</sequence>
<evidence type="ECO:0000313" key="4">
    <source>
        <dbReference type="EMBL" id="MCD9097394.1"/>
    </source>
</evidence>
<organism evidence="4 5">
    <name type="scientific">Luteimonas fraxinea</name>
    <dbReference type="NCBI Taxonomy" id="2901869"/>
    <lineage>
        <taxon>Bacteria</taxon>
        <taxon>Pseudomonadati</taxon>
        <taxon>Pseudomonadota</taxon>
        <taxon>Gammaproteobacteria</taxon>
        <taxon>Lysobacterales</taxon>
        <taxon>Lysobacteraceae</taxon>
        <taxon>Luteimonas</taxon>
    </lineage>
</organism>
<keyword evidence="5" id="KW-1185">Reference proteome</keyword>
<evidence type="ECO:0000256" key="1">
    <source>
        <dbReference type="SAM" id="MobiDB-lite"/>
    </source>
</evidence>
<dbReference type="EMBL" id="JAJQKU010000003">
    <property type="protein sequence ID" value="MCD9097394.1"/>
    <property type="molecule type" value="Genomic_DNA"/>
</dbReference>
<name>A0ABS8UEA2_9GAMM</name>
<dbReference type="InterPro" id="IPR002035">
    <property type="entry name" value="VWF_A"/>
</dbReference>
<gene>
    <name evidence="4" type="ORF">LTT95_10640</name>
</gene>
<accession>A0ABS8UEA2</accession>
<reference evidence="4" key="2">
    <citation type="journal article" date="2022" name="Syst. Appl. Microbiol.">
        <title>Physiological and genomic characterisation of Luteimonas fraxinea sp. nov., a bacterial species associated with trees tolerant to ash dieback.</title>
        <authorList>
            <person name="Ulrich K."/>
            <person name="Becker R."/>
            <person name="Behrendt U."/>
            <person name="Kube M."/>
            <person name="Schneck V."/>
            <person name="Ulrich A."/>
        </authorList>
    </citation>
    <scope>NUCLEOTIDE SEQUENCE</scope>
    <source>
        <strain evidence="4">A1P009</strain>
    </source>
</reference>
<feature type="domain" description="VWFA" evidence="3">
    <location>
        <begin position="92"/>
        <end position="281"/>
    </location>
</feature>
<feature type="region of interest" description="Disordered" evidence="1">
    <location>
        <begin position="335"/>
        <end position="399"/>
    </location>
</feature>
<dbReference type="Proteomes" id="UP001430360">
    <property type="component" value="Unassembled WGS sequence"/>
</dbReference>
<dbReference type="Pfam" id="PF13519">
    <property type="entry name" value="VWA_2"/>
    <property type="match status" value="1"/>
</dbReference>
<evidence type="ECO:0000256" key="2">
    <source>
        <dbReference type="SAM" id="SignalP"/>
    </source>
</evidence>
<feature type="compositionally biased region" description="Basic and acidic residues" evidence="1">
    <location>
        <begin position="350"/>
        <end position="367"/>
    </location>
</feature>
<feature type="chain" id="PRO_5047134779" evidence="2">
    <location>
        <begin position="28"/>
        <end position="399"/>
    </location>
</feature>
<feature type="compositionally biased region" description="Polar residues" evidence="1">
    <location>
        <begin position="335"/>
        <end position="349"/>
    </location>
</feature>
<feature type="compositionally biased region" description="Basic and acidic residues" evidence="1">
    <location>
        <begin position="383"/>
        <end position="399"/>
    </location>
</feature>
<keyword evidence="2" id="KW-0732">Signal</keyword>
<dbReference type="PROSITE" id="PS50234">
    <property type="entry name" value="VWFA"/>
    <property type="match status" value="1"/>
</dbReference>
<proteinExistence type="predicted"/>
<dbReference type="InterPro" id="IPR036465">
    <property type="entry name" value="vWFA_dom_sf"/>
</dbReference>
<dbReference type="PROSITE" id="PS51257">
    <property type="entry name" value="PROKAR_LIPOPROTEIN"/>
    <property type="match status" value="1"/>
</dbReference>
<feature type="signal peptide" evidence="2">
    <location>
        <begin position="1"/>
        <end position="27"/>
    </location>
</feature>
<dbReference type="Gene3D" id="3.40.50.410">
    <property type="entry name" value="von Willebrand factor, type A domain"/>
    <property type="match status" value="1"/>
</dbReference>
<dbReference type="SMART" id="SM00327">
    <property type="entry name" value="VWA"/>
    <property type="match status" value="1"/>
</dbReference>
<evidence type="ECO:0000313" key="5">
    <source>
        <dbReference type="Proteomes" id="UP001430360"/>
    </source>
</evidence>
<reference evidence="4" key="1">
    <citation type="submission" date="2021-12" db="EMBL/GenBank/DDBJ databases">
        <authorList>
            <person name="Ulrich A."/>
        </authorList>
    </citation>
    <scope>NUCLEOTIDE SEQUENCE</scope>
    <source>
        <strain evidence="4">A1P009</strain>
    </source>
</reference>
<dbReference type="RefSeq" id="WP_232136428.1">
    <property type="nucleotide sequence ID" value="NZ_CP089507.1"/>
</dbReference>
<dbReference type="SUPFAM" id="SSF53300">
    <property type="entry name" value="vWA-like"/>
    <property type="match status" value="1"/>
</dbReference>